<evidence type="ECO:0000313" key="3">
    <source>
        <dbReference type="Proteomes" id="UP001358417"/>
    </source>
</evidence>
<accession>A0AAV9NEW1</accession>
<evidence type="ECO:0000256" key="1">
    <source>
        <dbReference type="SAM" id="MobiDB-lite"/>
    </source>
</evidence>
<sequence length="165" mass="18958">MSALNSDKVPTSEDPKTESNLAVEDAIREATNDRVRIVLLSIVKESSVARDLVSKELLVQQKEDSASRNPKKRKRYEICKQCSKEYAVEQNHEKICVHHPGAKQLDFNSGFWKFVKNDDQIKDDEESQEGYEWTCCHERGNAVGCTTSEHSPQEIKHTKLKFYDE</sequence>
<protein>
    <recommendedName>
        <fullName evidence="4">C2H2-type domain-containing protein</fullName>
    </recommendedName>
</protein>
<gene>
    <name evidence="2" type="ORF">LTR84_013124</name>
</gene>
<evidence type="ECO:0000313" key="2">
    <source>
        <dbReference type="EMBL" id="KAK5055374.1"/>
    </source>
</evidence>
<evidence type="ECO:0008006" key="4">
    <source>
        <dbReference type="Google" id="ProtNLM"/>
    </source>
</evidence>
<organism evidence="2 3">
    <name type="scientific">Exophiala bonariae</name>
    <dbReference type="NCBI Taxonomy" id="1690606"/>
    <lineage>
        <taxon>Eukaryota</taxon>
        <taxon>Fungi</taxon>
        <taxon>Dikarya</taxon>
        <taxon>Ascomycota</taxon>
        <taxon>Pezizomycotina</taxon>
        <taxon>Eurotiomycetes</taxon>
        <taxon>Chaetothyriomycetidae</taxon>
        <taxon>Chaetothyriales</taxon>
        <taxon>Herpotrichiellaceae</taxon>
        <taxon>Exophiala</taxon>
    </lineage>
</organism>
<dbReference type="RefSeq" id="XP_064707805.1">
    <property type="nucleotide sequence ID" value="XM_064856629.1"/>
</dbReference>
<dbReference type="AlphaFoldDB" id="A0AAV9NEW1"/>
<keyword evidence="3" id="KW-1185">Reference proteome</keyword>
<dbReference type="EMBL" id="JAVRRD010000009">
    <property type="protein sequence ID" value="KAK5055374.1"/>
    <property type="molecule type" value="Genomic_DNA"/>
</dbReference>
<reference evidence="2 3" key="1">
    <citation type="submission" date="2023-08" db="EMBL/GenBank/DDBJ databases">
        <title>Black Yeasts Isolated from many extreme environments.</title>
        <authorList>
            <person name="Coleine C."/>
            <person name="Stajich J.E."/>
            <person name="Selbmann L."/>
        </authorList>
    </citation>
    <scope>NUCLEOTIDE SEQUENCE [LARGE SCALE GENOMIC DNA]</scope>
    <source>
        <strain evidence="2 3">CCFEE 5792</strain>
    </source>
</reference>
<comment type="caution">
    <text evidence="2">The sequence shown here is derived from an EMBL/GenBank/DDBJ whole genome shotgun (WGS) entry which is preliminary data.</text>
</comment>
<name>A0AAV9NEW1_9EURO</name>
<dbReference type="GeneID" id="89981260"/>
<feature type="region of interest" description="Disordered" evidence="1">
    <location>
        <begin position="1"/>
        <end position="22"/>
    </location>
</feature>
<proteinExistence type="predicted"/>
<dbReference type="PANTHER" id="PTHR38167:SF1">
    <property type="entry name" value="C2H2-TYPE DOMAIN-CONTAINING PROTEIN"/>
    <property type="match status" value="1"/>
</dbReference>
<dbReference type="Proteomes" id="UP001358417">
    <property type="component" value="Unassembled WGS sequence"/>
</dbReference>
<dbReference type="PANTHER" id="PTHR38167">
    <property type="entry name" value="C2H2-TYPE DOMAIN-CONTAINING PROTEIN"/>
    <property type="match status" value="1"/>
</dbReference>